<dbReference type="RefSeq" id="WP_377466809.1">
    <property type="nucleotide sequence ID" value="NZ_JBHUOP010000004.1"/>
</dbReference>
<proteinExistence type="predicted"/>
<dbReference type="Proteomes" id="UP001597391">
    <property type="component" value="Unassembled WGS sequence"/>
</dbReference>
<keyword evidence="3" id="KW-1185">Reference proteome</keyword>
<feature type="signal peptide" evidence="1">
    <location>
        <begin position="1"/>
        <end position="24"/>
    </location>
</feature>
<evidence type="ECO:0000256" key="1">
    <source>
        <dbReference type="SAM" id="SignalP"/>
    </source>
</evidence>
<accession>A0ABW5XIG6</accession>
<name>A0ABW5XIG6_9MICO</name>
<dbReference type="EMBL" id="JBHUOP010000004">
    <property type="protein sequence ID" value="MFD2840879.1"/>
    <property type="molecule type" value="Genomic_DNA"/>
</dbReference>
<feature type="chain" id="PRO_5047148686" description="Lipoprotein" evidence="1">
    <location>
        <begin position="25"/>
        <end position="158"/>
    </location>
</feature>
<comment type="caution">
    <text evidence="2">The sequence shown here is derived from an EMBL/GenBank/DDBJ whole genome shotgun (WGS) entry which is preliminary data.</text>
</comment>
<evidence type="ECO:0000313" key="2">
    <source>
        <dbReference type="EMBL" id="MFD2840879.1"/>
    </source>
</evidence>
<dbReference type="PROSITE" id="PS51257">
    <property type="entry name" value="PROKAR_LIPOPROTEIN"/>
    <property type="match status" value="1"/>
</dbReference>
<reference evidence="3" key="1">
    <citation type="journal article" date="2019" name="Int. J. Syst. Evol. Microbiol.">
        <title>The Global Catalogue of Microorganisms (GCM) 10K type strain sequencing project: providing services to taxonomists for standard genome sequencing and annotation.</title>
        <authorList>
            <consortium name="The Broad Institute Genomics Platform"/>
            <consortium name="The Broad Institute Genome Sequencing Center for Infectious Disease"/>
            <person name="Wu L."/>
            <person name="Ma J."/>
        </authorList>
    </citation>
    <scope>NUCLEOTIDE SEQUENCE [LARGE SCALE GENOMIC DNA]</scope>
    <source>
        <strain evidence="3">KCTC 33576</strain>
    </source>
</reference>
<gene>
    <name evidence="2" type="ORF">ACFSYH_09895</name>
</gene>
<keyword evidence="1" id="KW-0732">Signal</keyword>
<evidence type="ECO:0008006" key="4">
    <source>
        <dbReference type="Google" id="ProtNLM"/>
    </source>
</evidence>
<evidence type="ECO:0000313" key="3">
    <source>
        <dbReference type="Proteomes" id="UP001597391"/>
    </source>
</evidence>
<organism evidence="2 3">
    <name type="scientific">Populibacterium corticicola</name>
    <dbReference type="NCBI Taxonomy" id="1812826"/>
    <lineage>
        <taxon>Bacteria</taxon>
        <taxon>Bacillati</taxon>
        <taxon>Actinomycetota</taxon>
        <taxon>Actinomycetes</taxon>
        <taxon>Micrococcales</taxon>
        <taxon>Jonesiaceae</taxon>
        <taxon>Populibacterium</taxon>
    </lineage>
</organism>
<sequence>MPALKRSFIAAPLVVSALTLSSCASEETPDWLAWQTQADNFIKQESTSENYLGAVGQSVTPKDPVPNEGDGVQLFLSSAAALKEIKVVCFGENSILANVAISSNGAWEAAESFELACGDSPQELRLASTNAPIDAIRFNATVLDGDGTVVAATILGAS</sequence>
<protein>
    <recommendedName>
        <fullName evidence="4">Lipoprotein</fullName>
    </recommendedName>
</protein>